<dbReference type="Proteomes" id="UP000431092">
    <property type="component" value="Unassembled WGS sequence"/>
</dbReference>
<dbReference type="PRINTS" id="PR00038">
    <property type="entry name" value="HTHLUXR"/>
</dbReference>
<evidence type="ECO:0000256" key="3">
    <source>
        <dbReference type="ARBA" id="ARBA00023125"/>
    </source>
</evidence>
<proteinExistence type="predicted"/>
<reference evidence="8 9" key="1">
    <citation type="submission" date="2019-11" db="EMBL/GenBank/DDBJ databases">
        <title>Whole genome sequencing identifies a novel species of the genus Arsenicicoccus isolated from human blood.</title>
        <authorList>
            <person name="Jeong J.H."/>
            <person name="Kweon O.J."/>
            <person name="Kim H.R."/>
            <person name="Kim T.-H."/>
            <person name="Ha S.-M."/>
            <person name="Lee M.-K."/>
        </authorList>
    </citation>
    <scope>NUCLEOTIDE SEQUENCE [LARGE SCALE GENOMIC DNA]</scope>
    <source>
        <strain evidence="8 9">MKL-02</strain>
    </source>
</reference>
<dbReference type="SMART" id="SM00421">
    <property type="entry name" value="HTH_LUXR"/>
    <property type="match status" value="1"/>
</dbReference>
<gene>
    <name evidence="8" type="ORF">GGG17_11780</name>
</gene>
<dbReference type="GO" id="GO:0003677">
    <property type="term" value="F:DNA binding"/>
    <property type="evidence" value="ECO:0007669"/>
    <property type="project" value="UniProtKB-KW"/>
</dbReference>
<feature type="domain" description="HTH luxR-type" evidence="6">
    <location>
        <begin position="139"/>
        <end position="204"/>
    </location>
</feature>
<dbReference type="EMBL" id="WLVL01000039">
    <property type="protein sequence ID" value="MTB72634.1"/>
    <property type="molecule type" value="Genomic_DNA"/>
</dbReference>
<dbReference type="InterPro" id="IPR058245">
    <property type="entry name" value="NreC/VraR/RcsB-like_REC"/>
</dbReference>
<dbReference type="PANTHER" id="PTHR43214:SF24">
    <property type="entry name" value="TRANSCRIPTIONAL REGULATORY PROTEIN NARL-RELATED"/>
    <property type="match status" value="1"/>
</dbReference>
<dbReference type="GO" id="GO:0006355">
    <property type="term" value="P:regulation of DNA-templated transcription"/>
    <property type="evidence" value="ECO:0007669"/>
    <property type="project" value="InterPro"/>
</dbReference>
<dbReference type="InterPro" id="IPR039420">
    <property type="entry name" value="WalR-like"/>
</dbReference>
<evidence type="ECO:0000256" key="2">
    <source>
        <dbReference type="ARBA" id="ARBA00023015"/>
    </source>
</evidence>
<evidence type="ECO:0000256" key="1">
    <source>
        <dbReference type="ARBA" id="ARBA00022553"/>
    </source>
</evidence>
<keyword evidence="9" id="KW-1185">Reference proteome</keyword>
<protein>
    <submittedName>
        <fullName evidence="8">Response regulator</fullName>
    </submittedName>
</protein>
<dbReference type="Pfam" id="PF00196">
    <property type="entry name" value="GerE"/>
    <property type="match status" value="1"/>
</dbReference>
<dbReference type="SUPFAM" id="SSF52172">
    <property type="entry name" value="CheY-like"/>
    <property type="match status" value="1"/>
</dbReference>
<evidence type="ECO:0000259" key="7">
    <source>
        <dbReference type="PROSITE" id="PS50110"/>
    </source>
</evidence>
<dbReference type="SUPFAM" id="SSF46894">
    <property type="entry name" value="C-terminal effector domain of the bipartite response regulators"/>
    <property type="match status" value="1"/>
</dbReference>
<keyword evidence="2" id="KW-0805">Transcription regulation</keyword>
<dbReference type="RefSeq" id="WP_154593892.1">
    <property type="nucleotide sequence ID" value="NZ_WLVL01000039.1"/>
</dbReference>
<dbReference type="SMART" id="SM00448">
    <property type="entry name" value="REC"/>
    <property type="match status" value="1"/>
</dbReference>
<dbReference type="GO" id="GO:0000160">
    <property type="term" value="P:phosphorelay signal transduction system"/>
    <property type="evidence" value="ECO:0007669"/>
    <property type="project" value="InterPro"/>
</dbReference>
<dbReference type="PANTHER" id="PTHR43214">
    <property type="entry name" value="TWO-COMPONENT RESPONSE REGULATOR"/>
    <property type="match status" value="1"/>
</dbReference>
<feature type="modified residue" description="4-aspartylphosphate" evidence="5">
    <location>
        <position position="55"/>
    </location>
</feature>
<dbReference type="PROSITE" id="PS50043">
    <property type="entry name" value="HTH_LUXR_2"/>
    <property type="match status" value="1"/>
</dbReference>
<organism evidence="8 9">
    <name type="scientific">Arsenicicoccus cauae</name>
    <dbReference type="NCBI Taxonomy" id="2663847"/>
    <lineage>
        <taxon>Bacteria</taxon>
        <taxon>Bacillati</taxon>
        <taxon>Actinomycetota</taxon>
        <taxon>Actinomycetes</taxon>
        <taxon>Micrococcales</taxon>
        <taxon>Intrasporangiaceae</taxon>
        <taxon>Arsenicicoccus</taxon>
    </lineage>
</organism>
<evidence type="ECO:0000256" key="5">
    <source>
        <dbReference type="PROSITE-ProRule" id="PRU00169"/>
    </source>
</evidence>
<name>A0A6I3I8V8_9MICO</name>
<dbReference type="Gene3D" id="3.40.50.2300">
    <property type="match status" value="1"/>
</dbReference>
<dbReference type="AlphaFoldDB" id="A0A6I3I8V8"/>
<dbReference type="CDD" id="cd06170">
    <property type="entry name" value="LuxR_C_like"/>
    <property type="match status" value="1"/>
</dbReference>
<dbReference type="PROSITE" id="PS00622">
    <property type="entry name" value="HTH_LUXR_1"/>
    <property type="match status" value="1"/>
</dbReference>
<dbReference type="InterPro" id="IPR000792">
    <property type="entry name" value="Tscrpt_reg_LuxR_C"/>
</dbReference>
<feature type="domain" description="Response regulatory" evidence="7">
    <location>
        <begin position="4"/>
        <end position="121"/>
    </location>
</feature>
<dbReference type="PROSITE" id="PS50110">
    <property type="entry name" value="RESPONSE_REGULATORY"/>
    <property type="match status" value="1"/>
</dbReference>
<dbReference type="InterPro" id="IPR001789">
    <property type="entry name" value="Sig_transdc_resp-reg_receiver"/>
</dbReference>
<evidence type="ECO:0000259" key="6">
    <source>
        <dbReference type="PROSITE" id="PS50043"/>
    </source>
</evidence>
<dbReference type="CDD" id="cd17535">
    <property type="entry name" value="REC_NarL-like"/>
    <property type="match status" value="1"/>
</dbReference>
<keyword evidence="4" id="KW-0804">Transcription</keyword>
<evidence type="ECO:0000313" key="9">
    <source>
        <dbReference type="Proteomes" id="UP000431092"/>
    </source>
</evidence>
<evidence type="ECO:0000313" key="8">
    <source>
        <dbReference type="EMBL" id="MTB72634.1"/>
    </source>
</evidence>
<comment type="caution">
    <text evidence="8">The sequence shown here is derived from an EMBL/GenBank/DDBJ whole genome shotgun (WGS) entry which is preliminary data.</text>
</comment>
<accession>A0A6I3I8V8</accession>
<evidence type="ECO:0000256" key="4">
    <source>
        <dbReference type="ARBA" id="ARBA00023163"/>
    </source>
</evidence>
<dbReference type="InterPro" id="IPR011006">
    <property type="entry name" value="CheY-like_superfamily"/>
</dbReference>
<keyword evidence="3" id="KW-0238">DNA-binding</keyword>
<dbReference type="InterPro" id="IPR016032">
    <property type="entry name" value="Sig_transdc_resp-reg_C-effctor"/>
</dbReference>
<dbReference type="Pfam" id="PF00072">
    <property type="entry name" value="Response_reg"/>
    <property type="match status" value="1"/>
</dbReference>
<keyword evidence="1 5" id="KW-0597">Phosphoprotein</keyword>
<sequence length="207" mass="21952">MTVRVLVVDDHPVVRAGLRALLAVDARVDVVGEAASGEEALVVARARRPDVVLMDLQLGDGLDGVAATRALREDPDGPRVLILTTYDTDADIVRAVEAGAAGYLLKDTPAATLVAAVERAARGETVLAPRAAEVLVGHLRHPRPALSDREAQVLARVADGHSNRDIARELLISEATIKTHLVHVFDKLGVDSRTAAVAVAREQGLLR</sequence>